<dbReference type="InterPro" id="IPR039961">
    <property type="entry name" value="Nuo9.5"/>
</dbReference>
<dbReference type="InParanoid" id="E5AD37"/>
<dbReference type="OrthoDB" id="2093409at2759"/>
<dbReference type="AlphaFoldDB" id="E5AD37"/>
<dbReference type="PANTHER" id="PTHR38488:SF1">
    <property type="entry name" value="OXIDOREDUCTASE 9.5 KDA SUBUNIT, PUTATIVE (AFU_ORTHOLOGUE AFUA_5G08980)-RELATED"/>
    <property type="match status" value="1"/>
</dbReference>
<evidence type="ECO:0000313" key="2">
    <source>
        <dbReference type="EMBL" id="CBY02389.1"/>
    </source>
</evidence>
<dbReference type="HOGENOM" id="CLU_1496495_0_0_1"/>
<evidence type="ECO:0000313" key="3">
    <source>
        <dbReference type="Proteomes" id="UP000002668"/>
    </source>
</evidence>
<dbReference type="CDD" id="cd22903">
    <property type="entry name" value="NI9M"/>
    <property type="match status" value="1"/>
</dbReference>
<dbReference type="EMBL" id="FP929139">
    <property type="protein sequence ID" value="CBY02389.1"/>
    <property type="molecule type" value="Genomic_DNA"/>
</dbReference>
<dbReference type="STRING" id="985895.E5AD37"/>
<organism evidence="2 3">
    <name type="scientific">Leptosphaeria maculans (strain JN3 / isolate v23.1.3 / race Av1-4-5-6-7-8)</name>
    <name type="common">Blackleg fungus</name>
    <name type="synonym">Phoma lingam</name>
    <dbReference type="NCBI Taxonomy" id="985895"/>
    <lineage>
        <taxon>Eukaryota</taxon>
        <taxon>Fungi</taxon>
        <taxon>Dikarya</taxon>
        <taxon>Ascomycota</taxon>
        <taxon>Pezizomycotina</taxon>
        <taxon>Dothideomycetes</taxon>
        <taxon>Pleosporomycetidae</taxon>
        <taxon>Pleosporales</taxon>
        <taxon>Pleosporineae</taxon>
        <taxon>Leptosphaeriaceae</taxon>
        <taxon>Plenodomus</taxon>
        <taxon>Plenodomus lingam/Leptosphaeria maculans species complex</taxon>
    </lineage>
</organism>
<sequence>MQCQDPGPPSIGPGKSLHADWSVSGAWRELLDNHRQPPARDPYYDDDDDRGQLRRKTLALSLASGSQHSQTHRHTHSTRPPPLPIPHPAPTHTKPVCPATMSGVPPSPRFFQQPLRYLHWASINKPAYFYSIIVGSAGPVVVLTVPPIRRWMGEEPIPKIPMTYPIPKGPRPRPTGFDDE</sequence>
<name>E5AD37_LEPMJ</name>
<protein>
    <submittedName>
        <fullName evidence="2">Predicted protein</fullName>
    </submittedName>
</protein>
<dbReference type="PANTHER" id="PTHR38488">
    <property type="entry name" value="OXIDOREDUCTASE 9.5 KDA SUBUNIT, PUTATIVE (AFU_ORTHOLOGUE AFUA_5G08980)-RELATED"/>
    <property type="match status" value="1"/>
</dbReference>
<dbReference type="eggNOG" id="ENOG502S74C">
    <property type="taxonomic scope" value="Eukaryota"/>
</dbReference>
<dbReference type="VEuPathDB" id="FungiDB:LEMA_P011760.1"/>
<feature type="region of interest" description="Disordered" evidence="1">
    <location>
        <begin position="32"/>
        <end position="87"/>
    </location>
</feature>
<accession>E5AD37</accession>
<gene>
    <name evidence="2" type="ORF">LEMA_P011760.1</name>
</gene>
<dbReference type="Proteomes" id="UP000002668">
    <property type="component" value="Genome"/>
</dbReference>
<keyword evidence="3" id="KW-1185">Reference proteome</keyword>
<reference evidence="3" key="1">
    <citation type="journal article" date="2011" name="Nat. Commun.">
        <title>Effector diversification within compartments of the Leptosphaeria maculans genome affected by Repeat-Induced Point mutations.</title>
        <authorList>
            <person name="Rouxel T."/>
            <person name="Grandaubert J."/>
            <person name="Hane J.K."/>
            <person name="Hoede C."/>
            <person name="van de Wouw A.P."/>
            <person name="Couloux A."/>
            <person name="Dominguez V."/>
            <person name="Anthouard V."/>
            <person name="Bally P."/>
            <person name="Bourras S."/>
            <person name="Cozijnsen A.J."/>
            <person name="Ciuffetti L.M."/>
            <person name="Degrave A."/>
            <person name="Dilmaghani A."/>
            <person name="Duret L."/>
            <person name="Fudal I."/>
            <person name="Goodwin S.B."/>
            <person name="Gout L."/>
            <person name="Glaser N."/>
            <person name="Linglin J."/>
            <person name="Kema G.H.J."/>
            <person name="Lapalu N."/>
            <person name="Lawrence C.B."/>
            <person name="May K."/>
            <person name="Meyer M."/>
            <person name="Ollivier B."/>
            <person name="Poulain J."/>
            <person name="Schoch C.L."/>
            <person name="Simon A."/>
            <person name="Spatafora J.W."/>
            <person name="Stachowiak A."/>
            <person name="Turgeon B.G."/>
            <person name="Tyler B.M."/>
            <person name="Vincent D."/>
            <person name="Weissenbach J."/>
            <person name="Amselem J."/>
            <person name="Quesneville H."/>
            <person name="Oliver R.P."/>
            <person name="Wincker P."/>
            <person name="Balesdent M.-H."/>
            <person name="Howlett B.J."/>
        </authorList>
    </citation>
    <scope>NUCLEOTIDE SEQUENCE [LARGE SCALE GENOMIC DNA]</scope>
    <source>
        <strain evidence="3">JN3 / isolate v23.1.3 / race Av1-4-5-6-7-8</strain>
    </source>
</reference>
<proteinExistence type="predicted"/>
<evidence type="ECO:0000256" key="1">
    <source>
        <dbReference type="SAM" id="MobiDB-lite"/>
    </source>
</evidence>